<gene>
    <name evidence="1" type="ORF">C5O23_03695</name>
</gene>
<dbReference type="RefSeq" id="WP_107031619.1">
    <property type="nucleotide sequence ID" value="NZ_PUEC01000006.1"/>
</dbReference>
<evidence type="ECO:0000313" key="2">
    <source>
        <dbReference type="Proteomes" id="UP000244905"/>
    </source>
</evidence>
<reference evidence="2" key="1">
    <citation type="submission" date="2018-02" db="EMBL/GenBank/DDBJ databases">
        <authorList>
            <person name="Clavel T."/>
            <person name="Strowig T."/>
        </authorList>
    </citation>
    <scope>NUCLEOTIDE SEQUENCE [LARGE SCALE GENOMIC DNA]</scope>
    <source>
        <strain evidence="2">DSM 103720</strain>
    </source>
</reference>
<sequence>MPKVSSINPTEEQSRFYEQIFDDLVFDRAIKIIETLLKEEKSYLPLRSSLQKGFGYDNVVDIEHYHNNKYFDPNYKTVDKGSCDFLMIGIWVDFKKRIAGLDDVSVASKISIVWNDVKSCGWIKDVTIYFSKSSTYYMKPLCTTDLSGREIINWKWRGKLPVTDTLHKENKYTDDSSHITSIDDLEQFISFLIHKEKIPCKIHAFEDFGNLIHPKTGMPLYNEYKATQYTRLLNEGYSTYVKLHRKTSYDSFLMALQRKVRNGKQQ</sequence>
<dbReference type="EMBL" id="PUEC01000006">
    <property type="protein sequence ID" value="PWB03260.1"/>
    <property type="molecule type" value="Genomic_DNA"/>
</dbReference>
<organism evidence="1 2">
    <name type="scientific">Duncaniella muris</name>
    <dbReference type="NCBI Taxonomy" id="2094150"/>
    <lineage>
        <taxon>Bacteria</taxon>
        <taxon>Pseudomonadati</taxon>
        <taxon>Bacteroidota</taxon>
        <taxon>Bacteroidia</taxon>
        <taxon>Bacteroidales</taxon>
        <taxon>Muribaculaceae</taxon>
        <taxon>Duncaniella</taxon>
    </lineage>
</organism>
<dbReference type="Proteomes" id="UP000244905">
    <property type="component" value="Unassembled WGS sequence"/>
</dbReference>
<evidence type="ECO:0000313" key="1">
    <source>
        <dbReference type="EMBL" id="PWB03260.1"/>
    </source>
</evidence>
<protein>
    <submittedName>
        <fullName evidence="1">Uncharacterized protein</fullName>
    </submittedName>
</protein>
<keyword evidence="2" id="KW-1185">Reference proteome</keyword>
<name>A0A2V1IR79_9BACT</name>
<dbReference type="AlphaFoldDB" id="A0A2V1IR79"/>
<proteinExistence type="predicted"/>
<accession>A0A2V1IR79</accession>
<comment type="caution">
    <text evidence="1">The sequence shown here is derived from an EMBL/GenBank/DDBJ whole genome shotgun (WGS) entry which is preliminary data.</text>
</comment>
<dbReference type="GeneID" id="82525455"/>